<dbReference type="GeneID" id="73380372"/>
<dbReference type="AlphaFoldDB" id="A0AAI9SWL6"/>
<dbReference type="RefSeq" id="XP_049180203.1">
    <property type="nucleotide sequence ID" value="XM_049324018.1"/>
</dbReference>
<feature type="compositionally biased region" description="Polar residues" evidence="1">
    <location>
        <begin position="455"/>
        <end position="484"/>
    </location>
</feature>
<sequence>MVTKANGGAPLDTAELYSFEDLTIGTNDQIQALAKQTPTILPNQQADKDYAKTLDALRSTYPYIFVVNWLYNYRGFLKLQSEAFDVDIFEMELLNYFPQEENHHGNEAMKQGHVLFINRLKVALISNIQNSKMSSVNNFEAIFRLWFGVNTPLGGIEIDDDDNEEEEEEEEKEEKEKKEIEVVTNDSELPRFDYLLIKDKFEILYILISYIAKSPKFRDWLSKQSSGPELSRIDPVFTQQVRESTREEYYLLCDDTRLYKRTITFNPLVIPKKRKLSPEHPQDYYKPSSFDISDKVTFEIQYKNIYEFNNYIHQLKRQRNLKTLYSKLTRTSTIESMFDSELKKRRYLSNKKKEAQLASLLAVRKRSSRLEAKQRQRTEEEARQRAIEQEELKLAAQARLERRQKLKQRDVDILGGSSTGMTRDERLKRRNEILYNRHLNVTPTPTPTPTPPTPVSNSVQESPIADESNNYESGGSEHSFNYEINNGNGNGNGNDNGNGESLHENAMEVVHNNTVSAEQDSNEIQKIAELKSKHGSVDEIDEN</sequence>
<feature type="compositionally biased region" description="Pro residues" evidence="1">
    <location>
        <begin position="444"/>
        <end position="454"/>
    </location>
</feature>
<feature type="region of interest" description="Disordered" evidence="1">
    <location>
        <begin position="439"/>
        <end position="501"/>
    </location>
</feature>
<accession>A0AAI9SWL6</accession>
<evidence type="ECO:0000256" key="1">
    <source>
        <dbReference type="SAM" id="MobiDB-lite"/>
    </source>
</evidence>
<keyword evidence="3" id="KW-1185">Reference proteome</keyword>
<dbReference type="EMBL" id="JAHUZD010000102">
    <property type="protein sequence ID" value="KAI3404458.2"/>
    <property type="molecule type" value="Genomic_DNA"/>
</dbReference>
<comment type="caution">
    <text evidence="2">The sequence shown here is derived from an EMBL/GenBank/DDBJ whole genome shotgun (WGS) entry which is preliminary data.</text>
</comment>
<feature type="compositionally biased region" description="Acidic residues" evidence="1">
    <location>
        <begin position="157"/>
        <end position="173"/>
    </location>
</feature>
<evidence type="ECO:0000313" key="2">
    <source>
        <dbReference type="EMBL" id="KAI3404458.2"/>
    </source>
</evidence>
<feature type="region of interest" description="Disordered" evidence="1">
    <location>
        <begin position="156"/>
        <end position="179"/>
    </location>
</feature>
<evidence type="ECO:0000313" key="3">
    <source>
        <dbReference type="Proteomes" id="UP001202479"/>
    </source>
</evidence>
<reference evidence="2" key="1">
    <citation type="journal article" date="2022" name="DNA Res.">
        <title>Genome analysis of five recently described species of the CUG-Ser clade uncovers Candida theae as a new hybrid lineage with pathogenic potential in the Candida parapsilosis species complex.</title>
        <authorList>
            <person name="Mixao V."/>
            <person name="Del Olmo V."/>
            <person name="Hegedusova E."/>
            <person name="Saus E."/>
            <person name="Pryszcz L."/>
            <person name="Cillingova A."/>
            <person name="Nosek J."/>
            <person name="Gabaldon T."/>
        </authorList>
    </citation>
    <scope>NUCLEOTIDE SEQUENCE</scope>
    <source>
        <strain evidence="2">CBS 10844</strain>
    </source>
</reference>
<organism evidence="2 3">
    <name type="scientific">Candida oxycetoniae</name>
    <dbReference type="NCBI Taxonomy" id="497107"/>
    <lineage>
        <taxon>Eukaryota</taxon>
        <taxon>Fungi</taxon>
        <taxon>Dikarya</taxon>
        <taxon>Ascomycota</taxon>
        <taxon>Saccharomycotina</taxon>
        <taxon>Pichiomycetes</taxon>
        <taxon>Debaryomycetaceae</taxon>
        <taxon>Candida/Lodderomyces clade</taxon>
        <taxon>Candida</taxon>
    </lineage>
</organism>
<gene>
    <name evidence="2" type="ORF">KGF56_002755</name>
</gene>
<proteinExistence type="predicted"/>
<name>A0AAI9SWL6_9ASCO</name>
<protein>
    <submittedName>
        <fullName evidence="2">Uncharacterized protein</fullName>
    </submittedName>
</protein>
<dbReference type="Proteomes" id="UP001202479">
    <property type="component" value="Unassembled WGS sequence"/>
</dbReference>